<sequence length="746" mass="78437">MPIPGNMLSAATESMDPTFTGWRVRLNCTLLAGTGGRNGPKSLSVKSSGAGEVQAETVTMYSVAAGQTYQVFADSSSATEVERIGLEWLTSLGSPVGSILWSLPTATASSSWHRVGVAGVAPAGASRVRIVLSSTAAGAGVSHYWENVYLGLPIRTTGNLLSFATETPEIDTSAWTAGANTTVSRQVPMMSWSVDWYWAGAHVLALTATGAGTVSATTVENPVVTPGVEYLAFAYLAPPTTGSACWIELRFFDGTGTQVSATRGTLAPAGTGFHRQRVSASAPANAATCRLTVGMDSATAAQVLRVEQAVIQVAPPVQAGSVLPYADASFEHGIAGWTKSSGVATIARSTPWGAAALEGSYSLAVSSSTATASTVRSAKFPLPAGAGGQGFRLQFGTNVAAGGWTVTRGIRWYDAANTDLGLTATAAGAVPTPGWWLLSADHTAPAAATQAAVELTLTATTTSSVINVDRVALWQALPLTTVVDVPASASVTVTLRELAVGYLIRVYRVTPDGSRTLVRGPSGLLDGTVSVTSDLMVIEDAEAPLLVPVYYRVELADPASSAVMTRTSAQVTVAHTDINVAWLKDPGNPQRNTVVMVKTPPDWQRPAEQGVYRVAGRRNAVVHSDVLGGLEGDLVIWTRDDDERASLHSLLDSGRVLLWQAAPGMGVDDMYVSVGPPTEARVGNPAMEPWREWTLPLTEVDMPATVGIGGSSGRTWQDVLTEFSTWEKLLDVYDTWEDVFLDRRRE</sequence>
<evidence type="ECO:0008006" key="3">
    <source>
        <dbReference type="Google" id="ProtNLM"/>
    </source>
</evidence>
<organism evidence="1 2">
    <name type="scientific">Streptomyces badius</name>
    <dbReference type="NCBI Taxonomy" id="1941"/>
    <lineage>
        <taxon>Bacteria</taxon>
        <taxon>Bacillati</taxon>
        <taxon>Actinomycetota</taxon>
        <taxon>Actinomycetes</taxon>
        <taxon>Kitasatosporales</taxon>
        <taxon>Streptomycetaceae</taxon>
        <taxon>Streptomyces</taxon>
    </lineage>
</organism>
<proteinExistence type="predicted"/>
<protein>
    <recommendedName>
        <fullName evidence="3">Minor tail protein</fullName>
    </recommendedName>
</protein>
<dbReference type="EMBL" id="BMSZ01000012">
    <property type="protein sequence ID" value="GGS63918.1"/>
    <property type="molecule type" value="Genomic_DNA"/>
</dbReference>
<gene>
    <name evidence="1" type="ORF">GCM10010253_43620</name>
</gene>
<comment type="caution">
    <text evidence="1">The sequence shown here is derived from an EMBL/GenBank/DDBJ whole genome shotgun (WGS) entry which is preliminary data.</text>
</comment>
<name>A0ABQ2TGH6_STRBA</name>
<evidence type="ECO:0000313" key="1">
    <source>
        <dbReference type="EMBL" id="GGS63918.1"/>
    </source>
</evidence>
<evidence type="ECO:0000313" key="2">
    <source>
        <dbReference type="Proteomes" id="UP000659767"/>
    </source>
</evidence>
<keyword evidence="2" id="KW-1185">Reference proteome</keyword>
<reference evidence="2" key="1">
    <citation type="journal article" date="2019" name="Int. J. Syst. Evol. Microbiol.">
        <title>The Global Catalogue of Microorganisms (GCM) 10K type strain sequencing project: providing services to taxonomists for standard genome sequencing and annotation.</title>
        <authorList>
            <consortium name="The Broad Institute Genomics Platform"/>
            <consortium name="The Broad Institute Genome Sequencing Center for Infectious Disease"/>
            <person name="Wu L."/>
            <person name="Ma J."/>
        </authorList>
    </citation>
    <scope>NUCLEOTIDE SEQUENCE [LARGE SCALE GENOMIC DNA]</scope>
    <source>
        <strain evidence="2">JCM 4350</strain>
    </source>
</reference>
<accession>A0ABQ2TGH6</accession>
<dbReference type="Proteomes" id="UP000659767">
    <property type="component" value="Unassembled WGS sequence"/>
</dbReference>
<dbReference type="RefSeq" id="WP_199888903.1">
    <property type="nucleotide sequence ID" value="NZ_BMSZ01000012.1"/>
</dbReference>
<dbReference type="Gene3D" id="2.60.120.260">
    <property type="entry name" value="Galactose-binding domain-like"/>
    <property type="match status" value="2"/>
</dbReference>